<accession>A0ABN2NRC9</accession>
<evidence type="ECO:0000313" key="1">
    <source>
        <dbReference type="EMBL" id="GAA1897796.1"/>
    </source>
</evidence>
<sequence length="46" mass="4905">MTARTDTRPAKGPRPVTSSRPALSWLADAVITADGFGYGIFALPDR</sequence>
<dbReference type="EMBL" id="BAAAMJ010000004">
    <property type="protein sequence ID" value="GAA1897796.1"/>
    <property type="molecule type" value="Genomic_DNA"/>
</dbReference>
<dbReference type="Proteomes" id="UP001501303">
    <property type="component" value="Unassembled WGS sequence"/>
</dbReference>
<keyword evidence="2" id="KW-1185">Reference proteome</keyword>
<organism evidence="1 2">
    <name type="scientific">Streptomyces sodiiphilus</name>
    <dbReference type="NCBI Taxonomy" id="226217"/>
    <lineage>
        <taxon>Bacteria</taxon>
        <taxon>Bacillati</taxon>
        <taxon>Actinomycetota</taxon>
        <taxon>Actinomycetes</taxon>
        <taxon>Kitasatosporales</taxon>
        <taxon>Streptomycetaceae</taxon>
        <taxon>Streptomyces</taxon>
    </lineage>
</organism>
<name>A0ABN2NRC9_9ACTN</name>
<proteinExistence type="predicted"/>
<evidence type="ECO:0000313" key="2">
    <source>
        <dbReference type="Proteomes" id="UP001501303"/>
    </source>
</evidence>
<reference evidence="1 2" key="1">
    <citation type="journal article" date="2019" name="Int. J. Syst. Evol. Microbiol.">
        <title>The Global Catalogue of Microorganisms (GCM) 10K type strain sequencing project: providing services to taxonomists for standard genome sequencing and annotation.</title>
        <authorList>
            <consortium name="The Broad Institute Genomics Platform"/>
            <consortium name="The Broad Institute Genome Sequencing Center for Infectious Disease"/>
            <person name="Wu L."/>
            <person name="Ma J."/>
        </authorList>
    </citation>
    <scope>NUCLEOTIDE SEQUENCE [LARGE SCALE GENOMIC DNA]</scope>
    <source>
        <strain evidence="1 2">JCM 13581</strain>
    </source>
</reference>
<protein>
    <submittedName>
        <fullName evidence="1">Uncharacterized protein</fullName>
    </submittedName>
</protein>
<comment type="caution">
    <text evidence="1">The sequence shown here is derived from an EMBL/GenBank/DDBJ whole genome shotgun (WGS) entry which is preliminary data.</text>
</comment>
<gene>
    <name evidence="1" type="ORF">GCM10009716_04710</name>
</gene>